<feature type="compositionally biased region" description="Polar residues" evidence="1">
    <location>
        <begin position="223"/>
        <end position="241"/>
    </location>
</feature>
<protein>
    <submittedName>
        <fullName evidence="2">Uncharacterized protein</fullName>
    </submittedName>
</protein>
<feature type="region of interest" description="Disordered" evidence="1">
    <location>
        <begin position="220"/>
        <end position="241"/>
    </location>
</feature>
<dbReference type="EMBL" id="BTSY01000003">
    <property type="protein sequence ID" value="GMT19120.1"/>
    <property type="molecule type" value="Genomic_DNA"/>
</dbReference>
<feature type="region of interest" description="Disordered" evidence="1">
    <location>
        <begin position="176"/>
        <end position="199"/>
    </location>
</feature>
<feature type="region of interest" description="Disordered" evidence="1">
    <location>
        <begin position="482"/>
        <end position="507"/>
    </location>
</feature>
<comment type="caution">
    <text evidence="2">The sequence shown here is derived from an EMBL/GenBank/DDBJ whole genome shotgun (WGS) entry which is preliminary data.</text>
</comment>
<organism evidence="2 3">
    <name type="scientific">Pristionchus fissidentatus</name>
    <dbReference type="NCBI Taxonomy" id="1538716"/>
    <lineage>
        <taxon>Eukaryota</taxon>
        <taxon>Metazoa</taxon>
        <taxon>Ecdysozoa</taxon>
        <taxon>Nematoda</taxon>
        <taxon>Chromadorea</taxon>
        <taxon>Rhabditida</taxon>
        <taxon>Rhabditina</taxon>
        <taxon>Diplogasteromorpha</taxon>
        <taxon>Diplogasteroidea</taxon>
        <taxon>Neodiplogasteridae</taxon>
        <taxon>Pristionchus</taxon>
    </lineage>
</organism>
<dbReference type="Proteomes" id="UP001432322">
    <property type="component" value="Unassembled WGS sequence"/>
</dbReference>
<accession>A0AAV5VKI2</accession>
<feature type="compositionally biased region" description="Low complexity" evidence="1">
    <location>
        <begin position="186"/>
        <end position="199"/>
    </location>
</feature>
<name>A0AAV5VKI2_9BILA</name>
<dbReference type="AlphaFoldDB" id="A0AAV5VKI2"/>
<gene>
    <name evidence="2" type="ORF">PFISCL1PPCAC_10417</name>
</gene>
<evidence type="ECO:0000313" key="3">
    <source>
        <dbReference type="Proteomes" id="UP001432322"/>
    </source>
</evidence>
<feature type="compositionally biased region" description="Basic and acidic residues" evidence="1">
    <location>
        <begin position="488"/>
        <end position="501"/>
    </location>
</feature>
<keyword evidence="3" id="KW-1185">Reference proteome</keyword>
<reference evidence="2" key="1">
    <citation type="submission" date="2023-10" db="EMBL/GenBank/DDBJ databases">
        <title>Genome assembly of Pristionchus species.</title>
        <authorList>
            <person name="Yoshida K."/>
            <person name="Sommer R.J."/>
        </authorList>
    </citation>
    <scope>NUCLEOTIDE SEQUENCE</scope>
    <source>
        <strain evidence="2">RS5133</strain>
    </source>
</reference>
<proteinExistence type="predicted"/>
<sequence length="801" mass="90232">MANDIIEDGIVVCVQSGKIAVMGSHGGPPSLLTTDDDSFRVGDWCSVNVSRQFECMRKPQPVTETRVDSTGLITIRTFIVRFNSTAAGIVGSPHVGQIHVPADLKFKNHYVYSAYVTCYVNSPEYNVLMKENNCAWKLNDHPDIRQVTELSMLTIVERLTMKAGWTSEIELKPQKLGPSELPMLPSTNNTSSSSNGFPKFAQQQSIGQSSGFNGFQGGAGSINRNNNVSRPTSNGVSSNTPSVNSNEYQFLGVVVRVEQDVIIIYIRECGLTYVHKTILSTADRFELTSCNWVKLDFSFNTDNTRKQYKYMVTRIRGIKRDQVDAVYRNVEWAVGGASIKLSNACLTFSRMPTNYLDGMRAATRGGESVVHHPFVGEVIVEARAYGSISAHRSSFDATVELSEEGGRAVWKVSQFVYDSQELTLNGYMSKIGHGKWQQVRDQNLPRLAQQKEKNLTTKNSAPAPNAAVKGSLGWHIPAVVDDDEEEEERQRERGWGIRQEDIDPGNEGGVPYDGVLVSTPSILVGKIEFARKLEAPEPVDVEMEKKREEKKYGFTRRSDEMDKATYSMPPAVTTMPMKMKNDWMGTEGGWKDEEYGRGDKALIEREERERKSVMDNKKDEYYEEYELDEKGKKVQEGWVKIESKGMVVKAQNGAYLVWLKEGNRVITMRGDGLYPTAWADVVYMWNEERRNIQLKQADPCTEEMDGIAARFDDITNKVIVGCVVDFVVLEDDCRLISSALGNIEIHDQHVYEKLWFEEHFSMQLEIEVEYRIETSESGEFSGAWVMTDFIQVLGPINQAQN</sequence>
<evidence type="ECO:0000313" key="2">
    <source>
        <dbReference type="EMBL" id="GMT19120.1"/>
    </source>
</evidence>
<evidence type="ECO:0000256" key="1">
    <source>
        <dbReference type="SAM" id="MobiDB-lite"/>
    </source>
</evidence>